<sequence length="173" mass="19122">MPNLTATSRREVEEQSYPLFLYLLVPLLAIGLQSFITLHFARFAILDLPLLVTIYFAITTRNPIAATLTGTLIGVAQDALTHRPIGVNGIAKAIIGYLAASLGVRVDTENHATRLLLGFIFTVIHSAIFLLTTHRLLGLEVDWSWLHELIRGVVNALVAVVLFALLDRAKRRD</sequence>
<evidence type="ECO:0000256" key="8">
    <source>
        <dbReference type="SAM" id="Phobius"/>
    </source>
</evidence>
<proteinExistence type="inferred from homology"/>
<dbReference type="AlphaFoldDB" id="A0A2Z5G1X6"/>
<comment type="similarity">
    <text evidence="2">Belongs to the MreD family.</text>
</comment>
<dbReference type="EMBL" id="CP030840">
    <property type="protein sequence ID" value="AXC13173.1"/>
    <property type="molecule type" value="Genomic_DNA"/>
</dbReference>
<keyword evidence="3" id="KW-1003">Cell membrane</keyword>
<dbReference type="InterPro" id="IPR007227">
    <property type="entry name" value="Cell_shape_determining_MreD"/>
</dbReference>
<feature type="transmembrane region" description="Helical" evidence="8">
    <location>
        <begin position="116"/>
        <end position="137"/>
    </location>
</feature>
<evidence type="ECO:0000256" key="6">
    <source>
        <dbReference type="ARBA" id="ARBA00022989"/>
    </source>
</evidence>
<gene>
    <name evidence="9" type="ORF">ACPOL_3894</name>
</gene>
<accession>A0A2Z5G1X6</accession>
<dbReference type="GO" id="GO:0008360">
    <property type="term" value="P:regulation of cell shape"/>
    <property type="evidence" value="ECO:0007669"/>
    <property type="project" value="UniProtKB-KW"/>
</dbReference>
<feature type="transmembrane region" description="Helical" evidence="8">
    <location>
        <begin position="20"/>
        <end position="41"/>
    </location>
</feature>
<keyword evidence="4 8" id="KW-0812">Transmembrane</keyword>
<dbReference type="NCBIfam" id="TIGR03426">
    <property type="entry name" value="shape_MreD"/>
    <property type="match status" value="1"/>
</dbReference>
<evidence type="ECO:0000313" key="9">
    <source>
        <dbReference type="EMBL" id="AXC13173.1"/>
    </source>
</evidence>
<dbReference type="OrthoDB" id="121692at2"/>
<dbReference type="KEGG" id="abas:ACPOL_3894"/>
<evidence type="ECO:0000256" key="3">
    <source>
        <dbReference type="ARBA" id="ARBA00022475"/>
    </source>
</evidence>
<organism evidence="9 10">
    <name type="scientific">Acidisarcina polymorpha</name>
    <dbReference type="NCBI Taxonomy" id="2211140"/>
    <lineage>
        <taxon>Bacteria</taxon>
        <taxon>Pseudomonadati</taxon>
        <taxon>Acidobacteriota</taxon>
        <taxon>Terriglobia</taxon>
        <taxon>Terriglobales</taxon>
        <taxon>Acidobacteriaceae</taxon>
        <taxon>Acidisarcina</taxon>
    </lineage>
</organism>
<evidence type="ECO:0000256" key="1">
    <source>
        <dbReference type="ARBA" id="ARBA00004651"/>
    </source>
</evidence>
<dbReference type="Pfam" id="PF04093">
    <property type="entry name" value="MreD"/>
    <property type="match status" value="1"/>
</dbReference>
<dbReference type="Proteomes" id="UP000253606">
    <property type="component" value="Chromosome"/>
</dbReference>
<comment type="subcellular location">
    <subcellularLocation>
        <location evidence="1">Cell membrane</location>
        <topology evidence="1">Multi-pass membrane protein</topology>
    </subcellularLocation>
</comment>
<evidence type="ECO:0000256" key="7">
    <source>
        <dbReference type="ARBA" id="ARBA00023136"/>
    </source>
</evidence>
<evidence type="ECO:0000256" key="5">
    <source>
        <dbReference type="ARBA" id="ARBA00022960"/>
    </source>
</evidence>
<keyword evidence="10" id="KW-1185">Reference proteome</keyword>
<dbReference type="RefSeq" id="WP_114208238.1">
    <property type="nucleotide sequence ID" value="NZ_CP030840.1"/>
</dbReference>
<evidence type="ECO:0000313" key="10">
    <source>
        <dbReference type="Proteomes" id="UP000253606"/>
    </source>
</evidence>
<name>A0A2Z5G1X6_9BACT</name>
<keyword evidence="6 8" id="KW-1133">Transmembrane helix</keyword>
<keyword evidence="5" id="KW-0133">Cell shape</keyword>
<dbReference type="GO" id="GO:0005886">
    <property type="term" value="C:plasma membrane"/>
    <property type="evidence" value="ECO:0007669"/>
    <property type="project" value="UniProtKB-SubCell"/>
</dbReference>
<evidence type="ECO:0000256" key="2">
    <source>
        <dbReference type="ARBA" id="ARBA00007776"/>
    </source>
</evidence>
<evidence type="ECO:0000256" key="4">
    <source>
        <dbReference type="ARBA" id="ARBA00022692"/>
    </source>
</evidence>
<reference evidence="9 10" key="1">
    <citation type="journal article" date="2018" name="Front. Microbiol.">
        <title>Hydrolytic Capabilities as a Key to Environmental Success: Chitinolytic and Cellulolytic Acidobacteria From Acidic Sub-arctic Soils and Boreal Peatlands.</title>
        <authorList>
            <person name="Belova S.E."/>
            <person name="Ravin N.V."/>
            <person name="Pankratov T.A."/>
            <person name="Rakitin A.L."/>
            <person name="Ivanova A.A."/>
            <person name="Beletsky A.V."/>
            <person name="Mardanov A.V."/>
            <person name="Sinninghe Damste J.S."/>
            <person name="Dedysh S.N."/>
        </authorList>
    </citation>
    <scope>NUCLEOTIDE SEQUENCE [LARGE SCALE GENOMIC DNA]</scope>
    <source>
        <strain evidence="9 10">SBC82</strain>
    </source>
</reference>
<protein>
    <submittedName>
        <fullName evidence="9">Rod shape-determining protein MreD</fullName>
    </submittedName>
</protein>
<feature type="transmembrane region" description="Helical" evidence="8">
    <location>
        <begin position="149"/>
        <end position="166"/>
    </location>
</feature>
<keyword evidence="7 8" id="KW-0472">Membrane</keyword>
<feature type="transmembrane region" description="Helical" evidence="8">
    <location>
        <begin position="48"/>
        <end position="73"/>
    </location>
</feature>